<dbReference type="EMBL" id="PFQK01000052">
    <property type="protein sequence ID" value="PJC81772.1"/>
    <property type="molecule type" value="Genomic_DNA"/>
</dbReference>
<evidence type="ECO:0000313" key="1">
    <source>
        <dbReference type="EMBL" id="PJC81772.1"/>
    </source>
</evidence>
<name>A0A2M8GMK8_9BACT</name>
<reference evidence="2" key="1">
    <citation type="submission" date="2017-09" db="EMBL/GenBank/DDBJ databases">
        <title>Depth-based differentiation of microbial function through sediment-hosted aquifers and enrichment of novel symbionts in the deep terrestrial subsurface.</title>
        <authorList>
            <person name="Probst A.J."/>
            <person name="Ladd B."/>
            <person name="Jarett J.K."/>
            <person name="Geller-Mcgrath D.E."/>
            <person name="Sieber C.M.K."/>
            <person name="Emerson J.B."/>
            <person name="Anantharaman K."/>
            <person name="Thomas B.C."/>
            <person name="Malmstrom R."/>
            <person name="Stieglmeier M."/>
            <person name="Klingl A."/>
            <person name="Woyke T."/>
            <person name="Ryan C.M."/>
            <person name="Banfield J.F."/>
        </authorList>
    </citation>
    <scope>NUCLEOTIDE SEQUENCE [LARGE SCALE GENOMIC DNA]</scope>
</reference>
<proteinExistence type="predicted"/>
<gene>
    <name evidence="1" type="ORF">CO007_03115</name>
</gene>
<evidence type="ECO:0000313" key="2">
    <source>
        <dbReference type="Proteomes" id="UP000229370"/>
    </source>
</evidence>
<sequence>MTDIGFDEPIRADFIDPFWLSHSKEILGIRKAINFPKTSMGKQIAVNQERTPVFLAYNRLSEILPSIISIIEYDEIFTKQGDEFFKIPLIKER</sequence>
<dbReference type="AlphaFoldDB" id="A0A2M8GMK8"/>
<organism evidence="1 2">
    <name type="scientific">Candidatus Roizmanbacteria bacterium CG_4_8_14_3_um_filter_36_10</name>
    <dbReference type="NCBI Taxonomy" id="1974834"/>
    <lineage>
        <taxon>Bacteria</taxon>
        <taxon>Candidatus Roizmaniibacteriota</taxon>
    </lineage>
</organism>
<accession>A0A2M8GMK8</accession>
<protein>
    <submittedName>
        <fullName evidence="1">Uncharacterized protein</fullName>
    </submittedName>
</protein>
<comment type="caution">
    <text evidence="1">The sequence shown here is derived from an EMBL/GenBank/DDBJ whole genome shotgun (WGS) entry which is preliminary data.</text>
</comment>
<dbReference type="Proteomes" id="UP000229370">
    <property type="component" value="Unassembled WGS sequence"/>
</dbReference>